<evidence type="ECO:0000259" key="2">
    <source>
        <dbReference type="Pfam" id="PF04717"/>
    </source>
</evidence>
<dbReference type="SUPFAM" id="SSF69349">
    <property type="entry name" value="Phage fibre proteins"/>
    <property type="match status" value="1"/>
</dbReference>
<dbReference type="Pfam" id="PF05954">
    <property type="entry name" value="Phage_GPD"/>
    <property type="match status" value="1"/>
</dbReference>
<dbReference type="AlphaFoldDB" id="A0A4Y9RQZ4"/>
<dbReference type="Gene3D" id="2.30.110.50">
    <property type="match status" value="1"/>
</dbReference>
<evidence type="ECO:0000259" key="4">
    <source>
        <dbReference type="Pfam" id="PF13296"/>
    </source>
</evidence>
<keyword evidence="6" id="KW-1185">Reference proteome</keyword>
<dbReference type="Pfam" id="PF13296">
    <property type="entry name" value="T6SS_Vgr"/>
    <property type="match status" value="1"/>
</dbReference>
<evidence type="ECO:0000313" key="6">
    <source>
        <dbReference type="Proteomes" id="UP000298438"/>
    </source>
</evidence>
<dbReference type="InterPro" id="IPR037026">
    <property type="entry name" value="Vgr_OB-fold_dom_sf"/>
</dbReference>
<accession>A0A4Y9RQZ4</accession>
<dbReference type="EMBL" id="SPVF01000257">
    <property type="protein sequence ID" value="TFW11530.1"/>
    <property type="molecule type" value="Genomic_DNA"/>
</dbReference>
<dbReference type="Gene3D" id="3.55.50.10">
    <property type="entry name" value="Baseplate protein-like domains"/>
    <property type="match status" value="1"/>
</dbReference>
<feature type="domain" description="Putative type VI secretion system Rhs element associated Vgr" evidence="4">
    <location>
        <begin position="569"/>
        <end position="679"/>
    </location>
</feature>
<dbReference type="InterPro" id="IPR006531">
    <property type="entry name" value="Gp5/Vgr_OB"/>
</dbReference>
<dbReference type="SUPFAM" id="SSF69255">
    <property type="entry name" value="gp5 N-terminal domain-like"/>
    <property type="match status" value="1"/>
</dbReference>
<dbReference type="Gene3D" id="2.40.50.230">
    <property type="entry name" value="Gp5 N-terminal domain"/>
    <property type="match status" value="1"/>
</dbReference>
<protein>
    <submittedName>
        <fullName evidence="5">Type VI secretion system tip protein VgrG</fullName>
    </submittedName>
</protein>
<dbReference type="SUPFAM" id="SSF69279">
    <property type="entry name" value="Phage tail proteins"/>
    <property type="match status" value="2"/>
</dbReference>
<organism evidence="5 6">
    <name type="scientific">Zemynaea arenosa</name>
    <dbReference type="NCBI Taxonomy" id="2561931"/>
    <lineage>
        <taxon>Bacteria</taxon>
        <taxon>Pseudomonadati</taxon>
        <taxon>Pseudomonadota</taxon>
        <taxon>Betaproteobacteria</taxon>
        <taxon>Burkholderiales</taxon>
        <taxon>Oxalobacteraceae</taxon>
        <taxon>Telluria group</taxon>
        <taxon>Zemynaea</taxon>
    </lineage>
</organism>
<dbReference type="InterPro" id="IPR018769">
    <property type="entry name" value="VgrG2_DUF2345"/>
</dbReference>
<dbReference type="InterPro" id="IPR017847">
    <property type="entry name" value="T6SS_RhsGE_Vgr_subset"/>
</dbReference>
<feature type="domain" description="DUF2345" evidence="3">
    <location>
        <begin position="711"/>
        <end position="856"/>
    </location>
</feature>
<name>A0A4Y9RQZ4_9BURK</name>
<dbReference type="Proteomes" id="UP000298438">
    <property type="component" value="Unassembled WGS sequence"/>
</dbReference>
<feature type="domain" description="Gp5/Type VI secretion system Vgr protein OB-fold" evidence="2">
    <location>
        <begin position="461"/>
        <end position="542"/>
    </location>
</feature>
<dbReference type="NCBIfam" id="TIGR01646">
    <property type="entry name" value="vgr_GE"/>
    <property type="match status" value="1"/>
</dbReference>
<proteinExistence type="inferred from homology"/>
<dbReference type="NCBIfam" id="TIGR03361">
    <property type="entry name" value="VI_Rhs_Vgr"/>
    <property type="match status" value="1"/>
</dbReference>
<dbReference type="Gene3D" id="4.10.220.110">
    <property type="match status" value="1"/>
</dbReference>
<dbReference type="InterPro" id="IPR028244">
    <property type="entry name" value="T6SS_Rhs_Vgr_dom"/>
</dbReference>
<comment type="similarity">
    <text evidence="1">Belongs to the VgrG protein family.</text>
</comment>
<dbReference type="RefSeq" id="WP_135209166.1">
    <property type="nucleotide sequence ID" value="NZ_SPVF01000257.1"/>
</dbReference>
<evidence type="ECO:0000259" key="3">
    <source>
        <dbReference type="Pfam" id="PF10106"/>
    </source>
</evidence>
<evidence type="ECO:0000256" key="1">
    <source>
        <dbReference type="ARBA" id="ARBA00005558"/>
    </source>
</evidence>
<dbReference type="Pfam" id="PF10106">
    <property type="entry name" value="DUF2345"/>
    <property type="match status" value="1"/>
</dbReference>
<comment type="caution">
    <text evidence="5">The sequence shown here is derived from an EMBL/GenBank/DDBJ whole genome shotgun (WGS) entry which is preliminary data.</text>
</comment>
<gene>
    <name evidence="5" type="ORF">E4L96_20980</name>
</gene>
<reference evidence="5 6" key="1">
    <citation type="submission" date="2019-03" db="EMBL/GenBank/DDBJ databases">
        <title>Draft Genome Sequence of Massilia arenosa sp. nov., a Novel Massilia Species Isolated from a Sandy-loam Maize Soil.</title>
        <authorList>
            <person name="Raths R."/>
            <person name="Peta V."/>
            <person name="Bucking H."/>
        </authorList>
    </citation>
    <scope>NUCLEOTIDE SEQUENCE [LARGE SCALE GENOMIC DNA]</scope>
    <source>
        <strain evidence="5 6">MC02</strain>
    </source>
</reference>
<evidence type="ECO:0000313" key="5">
    <source>
        <dbReference type="EMBL" id="TFW11530.1"/>
    </source>
</evidence>
<dbReference type="InterPro" id="IPR006533">
    <property type="entry name" value="T6SS_Vgr_RhsGE"/>
</dbReference>
<dbReference type="OrthoDB" id="1907165at2"/>
<sequence>MAENSLSFSALLEYALQAQNRPLSLVLSRQDGSGEDELLPQKVIGREQVCGGFEYRILCLSSSATSPLKSFIGVPAELRIVTDRGDLRRVCGIIRQASSGQSDGALATYQIVITDALAIMEARTNTRVFRNMNELDVVRVLTSEWRERNTVLRRSFELDIDAALAARQIPKREFIMQHNESDAGFIRRLLQRRGISWFFRSGLPERAGQRSNDQAVGHALVLFQDTSRLRANAAGTVRFHRDAATEQRDSVTAWSAVRSLQPGNIALQSWDYKKPASTDFMATSSPVRHDQGDGGNSLAGLLENYEVAPPHFADSALDLTDLGNVHASHFAYEAKVFQGEGGVRDLAVGEWIGLSGQPEIDTHPQVEREFVITSLLLAAQNNLPKEVTARVHRLFNHSGWGEGDYRMFENIDGEPIRFKSRFTCVRRGSRIVPPQPVLPRTQLQSAIVVGPPNEEIWCDELGRVKVRFPATRPEDHAHAAGAGASNSDIDSAWVRVATSWAGNGPGSTEQCGTRYLPRIGSEVLIDFSGGDPDKPVIIGQLYNGSGVPPAFHRESPLPGTKYQSGLRSREIRGARGSQLRFDDTTGQISAQLASDHASSELNLGFMTEPRADGSSNPRGEGAELRTSEAIALHAARGIFLSAWKLLGTGTTKGSQLEREEFLSLMRECGELFASLGNYAGSHNGLPIDAKDQDDLLGRFEKWEDGSNTKPKAPEPREPVIGVTSPAGIGFASSQAIVSYSARNIDTVAQQHLQMVAGQRVNLNAGNGLSLFAQSGGMHAIAHNGKLILQSQHGDTELAASDNVKITATKGTVTIAADKLLFVTTDGSFIKLGDGPPVIGSKHQLKFHAPQFTWDGPETMSSQLPRFDDGGTDLQFAPHYYPYLDGGVPASGLHYELESAAAASSNGVTDGGGKTTTLTHGQMQFATINLVRKDEQS</sequence>
<dbReference type="Pfam" id="PF04717">
    <property type="entry name" value="Phage_base_V"/>
    <property type="match status" value="1"/>
</dbReference>